<dbReference type="InterPro" id="IPR000847">
    <property type="entry name" value="LysR_HTH_N"/>
</dbReference>
<dbReference type="InterPro" id="IPR005119">
    <property type="entry name" value="LysR_subst-bd"/>
</dbReference>
<comment type="similarity">
    <text evidence="1">Belongs to the LysR transcriptional regulatory family.</text>
</comment>
<organism evidence="6 7">
    <name type="scientific">Aquincola tertiaricarbonis</name>
    <dbReference type="NCBI Taxonomy" id="391953"/>
    <lineage>
        <taxon>Bacteria</taxon>
        <taxon>Pseudomonadati</taxon>
        <taxon>Pseudomonadota</taxon>
        <taxon>Betaproteobacteria</taxon>
        <taxon>Burkholderiales</taxon>
        <taxon>Sphaerotilaceae</taxon>
        <taxon>Aquincola</taxon>
    </lineage>
</organism>
<keyword evidence="2" id="KW-0805">Transcription regulation</keyword>
<accession>A0ABY4S5F8</accession>
<dbReference type="RefSeq" id="WP_250196455.1">
    <property type="nucleotide sequence ID" value="NZ_CP097635.1"/>
</dbReference>
<dbReference type="Proteomes" id="UP001056201">
    <property type="component" value="Chromosome 1"/>
</dbReference>
<name>A0ABY4S5F8_AQUTE</name>
<keyword evidence="4" id="KW-0804">Transcription</keyword>
<proteinExistence type="inferred from homology"/>
<dbReference type="PANTHER" id="PTHR30537:SF26">
    <property type="entry name" value="GLYCINE CLEAVAGE SYSTEM TRANSCRIPTIONAL ACTIVATOR"/>
    <property type="match status" value="1"/>
</dbReference>
<dbReference type="InterPro" id="IPR036388">
    <property type="entry name" value="WH-like_DNA-bd_sf"/>
</dbReference>
<dbReference type="SUPFAM" id="SSF46785">
    <property type="entry name" value="Winged helix' DNA-binding domain"/>
    <property type="match status" value="1"/>
</dbReference>
<evidence type="ECO:0000313" key="6">
    <source>
        <dbReference type="EMBL" id="URI08233.1"/>
    </source>
</evidence>
<dbReference type="InterPro" id="IPR058163">
    <property type="entry name" value="LysR-type_TF_proteobact-type"/>
</dbReference>
<evidence type="ECO:0000259" key="5">
    <source>
        <dbReference type="PROSITE" id="PS50931"/>
    </source>
</evidence>
<dbReference type="SUPFAM" id="SSF53850">
    <property type="entry name" value="Periplasmic binding protein-like II"/>
    <property type="match status" value="1"/>
</dbReference>
<dbReference type="Pfam" id="PF00126">
    <property type="entry name" value="HTH_1"/>
    <property type="match status" value="1"/>
</dbReference>
<dbReference type="PANTHER" id="PTHR30537">
    <property type="entry name" value="HTH-TYPE TRANSCRIPTIONAL REGULATOR"/>
    <property type="match status" value="1"/>
</dbReference>
<dbReference type="EMBL" id="CP097635">
    <property type="protein sequence ID" value="URI08233.1"/>
    <property type="molecule type" value="Genomic_DNA"/>
</dbReference>
<keyword evidence="3" id="KW-0238">DNA-binding</keyword>
<protein>
    <submittedName>
        <fullName evidence="6">LysR substrate-binding domain-containing protein</fullName>
    </submittedName>
</protein>
<dbReference type="CDD" id="cd08432">
    <property type="entry name" value="PBP2_GcdR_TrpI_HvrB_AmpR_like"/>
    <property type="match status" value="1"/>
</dbReference>
<evidence type="ECO:0000256" key="3">
    <source>
        <dbReference type="ARBA" id="ARBA00023125"/>
    </source>
</evidence>
<dbReference type="InterPro" id="IPR036390">
    <property type="entry name" value="WH_DNA-bd_sf"/>
</dbReference>
<dbReference type="PROSITE" id="PS50931">
    <property type="entry name" value="HTH_LYSR"/>
    <property type="match status" value="1"/>
</dbReference>
<dbReference type="Pfam" id="PF03466">
    <property type="entry name" value="LysR_substrate"/>
    <property type="match status" value="1"/>
</dbReference>
<evidence type="ECO:0000313" key="7">
    <source>
        <dbReference type="Proteomes" id="UP001056201"/>
    </source>
</evidence>
<gene>
    <name evidence="6" type="ORF">MW290_06570</name>
</gene>
<feature type="domain" description="HTH lysR-type" evidence="5">
    <location>
        <begin position="6"/>
        <end position="63"/>
    </location>
</feature>
<dbReference type="Gene3D" id="3.40.190.10">
    <property type="entry name" value="Periplasmic binding protein-like II"/>
    <property type="match status" value="2"/>
</dbReference>
<dbReference type="Gene3D" id="1.10.10.10">
    <property type="entry name" value="Winged helix-like DNA-binding domain superfamily/Winged helix DNA-binding domain"/>
    <property type="match status" value="1"/>
</dbReference>
<sequence length="310" mass="33338">MRLQSPSMSELHAFVATARSGSFTRAAEQLCVTQGAISRAVARLEQHFGQPLLLRQAAGLVLTEAGRSLLQQVEAPLAQIERASAGLLQSAAAPTLALAVVPTLASVWLVPRLARFQLRHPQLRLRFVPYRKEEDFSGPAAPDAALLTGLGPAQWPQWQVDDVIGHEVVPVCHPQRLAARRWATPDALAAEPLLGHTSSPDNWAQWFAAVGVPGVEPVVATAFDQVSILVQAALADMGVALVQRCLVRAEVASGRLAVPFDLPVALPRGYYLCCLPAQADRPALVAFREWLLGEAAQDRARPLEGPAPIR</sequence>
<evidence type="ECO:0000256" key="1">
    <source>
        <dbReference type="ARBA" id="ARBA00009437"/>
    </source>
</evidence>
<reference evidence="6" key="1">
    <citation type="submission" date="2022-05" db="EMBL/GenBank/DDBJ databases">
        <title>An RpoN-dependent PEP-CTERM gene is involved in floc formation of an Aquincola tertiaricarbonis strain.</title>
        <authorList>
            <person name="Qiu D."/>
            <person name="Xia M."/>
        </authorList>
    </citation>
    <scope>NUCLEOTIDE SEQUENCE</scope>
    <source>
        <strain evidence="6">RN12</strain>
    </source>
</reference>
<evidence type="ECO:0000256" key="4">
    <source>
        <dbReference type="ARBA" id="ARBA00023163"/>
    </source>
</evidence>
<evidence type="ECO:0000256" key="2">
    <source>
        <dbReference type="ARBA" id="ARBA00023015"/>
    </source>
</evidence>
<keyword evidence="7" id="KW-1185">Reference proteome</keyword>
<dbReference type="PRINTS" id="PR00039">
    <property type="entry name" value="HTHLYSR"/>
</dbReference>